<gene>
    <name evidence="2" type="ORF">Q3982_02560</name>
</gene>
<dbReference type="Proteomes" id="UP001168575">
    <property type="component" value="Unassembled WGS sequence"/>
</dbReference>
<sequence>MSWTTFAILFGSVFVTMLACRVLPAFVLKGKQMSDRTKLCLNLIAPAAFGALVANDVFSVGMFDVGIWPGCLPILAAIFVFYVAKKTNSMIICCLAGIGIYAVLYAISTGGFVF</sequence>
<comment type="caution">
    <text evidence="2">The sequence shown here is derived from an EMBL/GenBank/DDBJ whole genome shotgun (WGS) entry which is preliminary data.</text>
</comment>
<proteinExistence type="predicted"/>
<accession>A0AA43U9X3</accession>
<evidence type="ECO:0000313" key="3">
    <source>
        <dbReference type="Proteomes" id="UP001168575"/>
    </source>
</evidence>
<dbReference type="InterPro" id="IPR008407">
    <property type="entry name" value="Brnchd-chn_aa_trnsp_AzlD"/>
</dbReference>
<dbReference type="AlphaFoldDB" id="A0AA43U9X3"/>
<name>A0AA43U9X3_9ACTN</name>
<keyword evidence="1" id="KW-1133">Transmembrane helix</keyword>
<feature type="transmembrane region" description="Helical" evidence="1">
    <location>
        <begin position="6"/>
        <end position="27"/>
    </location>
</feature>
<evidence type="ECO:0000256" key="1">
    <source>
        <dbReference type="SAM" id="Phobius"/>
    </source>
</evidence>
<keyword evidence="1" id="KW-0472">Membrane</keyword>
<feature type="transmembrane region" description="Helical" evidence="1">
    <location>
        <begin position="39"/>
        <end position="60"/>
    </location>
</feature>
<feature type="transmembrane region" description="Helical" evidence="1">
    <location>
        <begin position="91"/>
        <end position="113"/>
    </location>
</feature>
<keyword evidence="1" id="KW-0812">Transmembrane</keyword>
<dbReference type="Pfam" id="PF05437">
    <property type="entry name" value="AzlD"/>
    <property type="match status" value="1"/>
</dbReference>
<evidence type="ECO:0000313" key="2">
    <source>
        <dbReference type="EMBL" id="MDO4841541.1"/>
    </source>
</evidence>
<feature type="transmembrane region" description="Helical" evidence="1">
    <location>
        <begin position="66"/>
        <end position="84"/>
    </location>
</feature>
<reference evidence="2" key="1">
    <citation type="submission" date="2023-07" db="EMBL/GenBank/DDBJ databases">
        <title>Between Cages and Wild: Unraveling the Impact of Captivity on Animal Microbiomes and Antimicrobial Resistance.</title>
        <authorList>
            <person name="Schmartz G.P."/>
            <person name="Rehner J."/>
            <person name="Schuff M.J."/>
            <person name="Becker S.L."/>
            <person name="Kravczyk M."/>
            <person name="Gurevich A."/>
            <person name="Francke R."/>
            <person name="Mueller R."/>
            <person name="Keller V."/>
            <person name="Keller A."/>
        </authorList>
    </citation>
    <scope>NUCLEOTIDE SEQUENCE</scope>
    <source>
        <strain evidence="2">S12M_St_49</strain>
    </source>
</reference>
<protein>
    <submittedName>
        <fullName evidence="2">AzlD domain-containing protein</fullName>
    </submittedName>
</protein>
<dbReference type="EMBL" id="JAUMVS010000025">
    <property type="protein sequence ID" value="MDO4841541.1"/>
    <property type="molecule type" value="Genomic_DNA"/>
</dbReference>
<organism evidence="2 3">
    <name type="scientific">Phoenicibacter congonensis</name>
    <dbReference type="NCBI Taxonomy" id="1944646"/>
    <lineage>
        <taxon>Bacteria</taxon>
        <taxon>Bacillati</taxon>
        <taxon>Actinomycetota</taxon>
        <taxon>Coriobacteriia</taxon>
        <taxon>Eggerthellales</taxon>
        <taxon>Eggerthellaceae</taxon>
        <taxon>Phoenicibacter</taxon>
    </lineage>
</organism>
<keyword evidence="3" id="KW-1185">Reference proteome</keyword>